<feature type="chain" id="PRO_5002255413" evidence="2">
    <location>
        <begin position="29"/>
        <end position="432"/>
    </location>
</feature>
<feature type="compositionally biased region" description="Basic and acidic residues" evidence="1">
    <location>
        <begin position="331"/>
        <end position="342"/>
    </location>
</feature>
<dbReference type="InParanoid" id="A0A0D2X117"/>
<feature type="region of interest" description="Disordered" evidence="1">
    <location>
        <begin position="323"/>
        <end position="342"/>
    </location>
</feature>
<evidence type="ECO:0000313" key="4">
    <source>
        <dbReference type="Proteomes" id="UP000008743"/>
    </source>
</evidence>
<accession>A0A0D2X117</accession>
<sequence>MQTPFFAKPLATACLVVALLSMPCLVTCAPVVQQDVALGASGPSGSDLANQPVLCDDSKLCQTKPASFARLAPATANVLAAMIARIFSGSQEHPAAAAGSASAAAGEANPVVGGLRRQAEVRDFARPDPNLIATQMGSLPTTSTSTVVVGVVIALCVVSSLLWMCANHKGSSKESEAGDAHANVNHSPKNGSPKNGSPKSTIPQQQPQGDRRLSVSSSQQRRASHSSVSSNAPNIRATRPAAVDSPAMASLLQAHPPADAQSISSLNLPNRGDGNLSASYLSPGAFFEQPGSYGSTELNRGRRPSDATVLSELSFNRRSQYADVMPTGNEKPNEKPMEHEDTTPTLLESVVRRMPDLARHAPEARPIQYVVLELPVPPPAAASRKSSASADAAPMTLSSLPVPAVPGSESKPYQSGASVYGARRPKSVSAAD</sequence>
<evidence type="ECO:0000256" key="2">
    <source>
        <dbReference type="SAM" id="SignalP"/>
    </source>
</evidence>
<feature type="compositionally biased region" description="Polar residues" evidence="1">
    <location>
        <begin position="184"/>
        <end position="208"/>
    </location>
</feature>
<keyword evidence="2" id="KW-0732">Signal</keyword>
<gene>
    <name evidence="3" type="ORF">CAOG_001410</name>
</gene>
<dbReference type="Proteomes" id="UP000008743">
    <property type="component" value="Unassembled WGS sequence"/>
</dbReference>
<feature type="compositionally biased region" description="Low complexity" evidence="1">
    <location>
        <begin position="381"/>
        <end position="394"/>
    </location>
</feature>
<proteinExistence type="predicted"/>
<dbReference type="RefSeq" id="XP_004349930.1">
    <property type="nucleotide sequence ID" value="XM_004349880.2"/>
</dbReference>
<feature type="compositionally biased region" description="Low complexity" evidence="1">
    <location>
        <begin position="214"/>
        <end position="230"/>
    </location>
</feature>
<keyword evidence="4" id="KW-1185">Reference proteome</keyword>
<reference evidence="4" key="1">
    <citation type="submission" date="2011-02" db="EMBL/GenBank/DDBJ databases">
        <title>The Genome Sequence of Capsaspora owczarzaki ATCC 30864.</title>
        <authorList>
            <person name="Russ C."/>
            <person name="Cuomo C."/>
            <person name="Burger G."/>
            <person name="Gray M.W."/>
            <person name="Holland P.W.H."/>
            <person name="King N."/>
            <person name="Lang F.B.F."/>
            <person name="Roger A.J."/>
            <person name="Ruiz-Trillo I."/>
            <person name="Young S.K."/>
            <person name="Zeng Q."/>
            <person name="Gargeya S."/>
            <person name="Alvarado L."/>
            <person name="Berlin A."/>
            <person name="Chapman S.B."/>
            <person name="Chen Z."/>
            <person name="Freedman E."/>
            <person name="Gellesch M."/>
            <person name="Goldberg J."/>
            <person name="Griggs A."/>
            <person name="Gujja S."/>
            <person name="Heilman E."/>
            <person name="Heiman D."/>
            <person name="Howarth C."/>
            <person name="Mehta T."/>
            <person name="Neiman D."/>
            <person name="Pearson M."/>
            <person name="Roberts A."/>
            <person name="Saif S."/>
            <person name="Shea T."/>
            <person name="Shenoy N."/>
            <person name="Sisk P."/>
            <person name="Stolte C."/>
            <person name="Sykes S."/>
            <person name="White J."/>
            <person name="Yandava C."/>
            <person name="Haas B."/>
            <person name="Nusbaum C."/>
            <person name="Birren B."/>
        </authorList>
    </citation>
    <scope>NUCLEOTIDE SEQUENCE</scope>
    <source>
        <strain evidence="4">ATCC 30864</strain>
    </source>
</reference>
<feature type="region of interest" description="Disordered" evidence="1">
    <location>
        <begin position="171"/>
        <end position="243"/>
    </location>
</feature>
<organism evidence="3 4">
    <name type="scientific">Capsaspora owczarzaki (strain ATCC 30864)</name>
    <dbReference type="NCBI Taxonomy" id="595528"/>
    <lineage>
        <taxon>Eukaryota</taxon>
        <taxon>Filasterea</taxon>
        <taxon>Capsaspora</taxon>
    </lineage>
</organism>
<name>A0A0D2X117_CAPO3</name>
<evidence type="ECO:0000313" key="3">
    <source>
        <dbReference type="EMBL" id="KJE90029.1"/>
    </source>
</evidence>
<dbReference type="AlphaFoldDB" id="A0A0D2X117"/>
<dbReference type="EMBL" id="KE346361">
    <property type="protein sequence ID" value="KJE90029.1"/>
    <property type="molecule type" value="Genomic_DNA"/>
</dbReference>
<evidence type="ECO:0000256" key="1">
    <source>
        <dbReference type="SAM" id="MobiDB-lite"/>
    </source>
</evidence>
<protein>
    <submittedName>
        <fullName evidence="3">Uncharacterized protein</fullName>
    </submittedName>
</protein>
<feature type="region of interest" description="Disordered" evidence="1">
    <location>
        <begin position="378"/>
        <end position="432"/>
    </location>
</feature>
<feature type="signal peptide" evidence="2">
    <location>
        <begin position="1"/>
        <end position="28"/>
    </location>
</feature>